<dbReference type="GO" id="GO:0089718">
    <property type="term" value="P:amino acid import across plasma membrane"/>
    <property type="evidence" value="ECO:0007669"/>
    <property type="project" value="TreeGrafter"/>
</dbReference>
<dbReference type="PRINTS" id="PR00176">
    <property type="entry name" value="NANEUSMPORT"/>
</dbReference>
<evidence type="ECO:0000256" key="1">
    <source>
        <dbReference type="ARBA" id="ARBA00004141"/>
    </source>
</evidence>
<evidence type="ECO:0000313" key="10">
    <source>
        <dbReference type="EMBL" id="KAK9529220.1"/>
    </source>
</evidence>
<name>A0AAW1F308_ZOAVI</name>
<dbReference type="GO" id="GO:0001761">
    <property type="term" value="F:beta-alanine transmembrane transporter activity"/>
    <property type="evidence" value="ECO:0007669"/>
    <property type="project" value="TreeGrafter"/>
</dbReference>
<feature type="binding site" evidence="6">
    <location>
        <position position="342"/>
    </location>
    <ligand>
        <name>Na(+)</name>
        <dbReference type="ChEBI" id="CHEBI:29101"/>
        <label>1</label>
    </ligand>
</feature>
<dbReference type="InterPro" id="IPR037272">
    <property type="entry name" value="SNS_sf"/>
</dbReference>
<dbReference type="PANTHER" id="PTHR11616:SF286">
    <property type="entry name" value="SODIUM- AND CHLORIDE-DEPENDENT NEUTRAL AND BASIC AMINO ACID TRANSPORTER B(0+)"/>
    <property type="match status" value="1"/>
</dbReference>
<sequence>MRKYSWNSFKDLIFRNPAAVDQDPHVDDGDENTERGNWASKKEYILSTIGYAVGLGNIWRFPYLAYKNGGGAFLIPYFVMLVVAGIPLFFLESAFGQFCSQGPINIWRSVPILQGVGVAMVIVTIIVSIYYNVIIAYSLYYMFASFQSPLPWSSCLSWADSNCSNTPIVSCNVSGVLVANLTQENSTCPSSNMTTVPVQSPSEQYWDHVALQRSSGLDETGPVVWHLALCLLLSSMIVAAALIRGIKSSGKVVYFTATFPYVVILILLIRGVTLEGARDGIEFYIGSQSNLTKLTEAQVWKDAATQTFYSLSIGWGGVMTLASYNKFHNNVFKDAFVVTLTNAGTSVLAGFAIFSILGHMAHIYKMPVGEVVKEGFGLAFIAYPDALSKLPISPLWSILFFFMLFTVGLDSQFAGIEVITTCLLDSFPKIFKSKRALLTITTSSILYLLGLPCVTRAGIYWVTLIDQFAASWVLLCLVLLEIIGVCYIYGGNRFIKDIEMMIGKKSFTFWLWWRACWFFICPCVIVVILIWSLMTFTPPSYGGVPFPVWGLVLGWCMAVFMLLWVPVIAVYKFIRAEGSPWKRLKSLCSPAGEWHPYLDIHRGERYSQDRCRLRMSLRTKPEVNVNIISSSWL</sequence>
<evidence type="ECO:0000256" key="7">
    <source>
        <dbReference type="PIRSR" id="PIRSR600175-2"/>
    </source>
</evidence>
<evidence type="ECO:0000256" key="3">
    <source>
        <dbReference type="ARBA" id="ARBA00022692"/>
    </source>
</evidence>
<dbReference type="GO" id="GO:0005886">
    <property type="term" value="C:plasma membrane"/>
    <property type="evidence" value="ECO:0007669"/>
    <property type="project" value="TreeGrafter"/>
</dbReference>
<keyword evidence="3 8" id="KW-0812">Transmembrane</keyword>
<reference evidence="10 11" key="1">
    <citation type="journal article" date="2024" name="Genome Biol. Evol.">
        <title>Chromosome-level genome assembly of the viviparous eelpout Zoarces viviparus.</title>
        <authorList>
            <person name="Fuhrmann N."/>
            <person name="Brasseur M.V."/>
            <person name="Bakowski C.E."/>
            <person name="Podsiadlowski L."/>
            <person name="Prost S."/>
            <person name="Krehenwinkel H."/>
            <person name="Mayer C."/>
        </authorList>
    </citation>
    <scope>NUCLEOTIDE SEQUENCE [LARGE SCALE GENOMIC DNA]</scope>
    <source>
        <strain evidence="10">NO-MEL_2022_Ind0_liver</strain>
    </source>
</reference>
<feature type="transmembrane region" description="Helical" evidence="9">
    <location>
        <begin position="468"/>
        <end position="490"/>
    </location>
</feature>
<dbReference type="SUPFAM" id="SSF161070">
    <property type="entry name" value="SNF-like"/>
    <property type="match status" value="1"/>
</dbReference>
<dbReference type="NCBIfam" id="NF037979">
    <property type="entry name" value="Na_transp"/>
    <property type="match status" value="1"/>
</dbReference>
<feature type="transmembrane region" description="Helical" evidence="9">
    <location>
        <begin position="336"/>
        <end position="357"/>
    </location>
</feature>
<organism evidence="10 11">
    <name type="scientific">Zoarces viviparus</name>
    <name type="common">Viviparous eelpout</name>
    <name type="synonym">Blennius viviparus</name>
    <dbReference type="NCBI Taxonomy" id="48416"/>
    <lineage>
        <taxon>Eukaryota</taxon>
        <taxon>Metazoa</taxon>
        <taxon>Chordata</taxon>
        <taxon>Craniata</taxon>
        <taxon>Vertebrata</taxon>
        <taxon>Euteleostomi</taxon>
        <taxon>Actinopterygii</taxon>
        <taxon>Neopterygii</taxon>
        <taxon>Teleostei</taxon>
        <taxon>Neoteleostei</taxon>
        <taxon>Acanthomorphata</taxon>
        <taxon>Eupercaria</taxon>
        <taxon>Perciformes</taxon>
        <taxon>Cottioidei</taxon>
        <taxon>Zoarcales</taxon>
        <taxon>Zoarcidae</taxon>
        <taxon>Zoarcinae</taxon>
        <taxon>Zoarces</taxon>
    </lineage>
</organism>
<feature type="transmembrane region" description="Helical" evidence="9">
    <location>
        <begin position="223"/>
        <end position="243"/>
    </location>
</feature>
<dbReference type="GO" id="GO:0022858">
    <property type="term" value="F:alanine transmembrane transporter activity"/>
    <property type="evidence" value="ECO:0007669"/>
    <property type="project" value="TreeGrafter"/>
</dbReference>
<feature type="transmembrane region" description="Helical" evidence="9">
    <location>
        <begin position="73"/>
        <end position="91"/>
    </location>
</feature>
<feature type="transmembrane region" description="Helical" evidence="9">
    <location>
        <begin position="44"/>
        <end position="61"/>
    </location>
</feature>
<gene>
    <name evidence="10" type="ORF">VZT92_013330</name>
</gene>
<feature type="transmembrane region" description="Helical" evidence="9">
    <location>
        <begin position="436"/>
        <end position="462"/>
    </location>
</feature>
<protein>
    <recommendedName>
        <fullName evidence="8">Transporter</fullName>
    </recommendedName>
</protein>
<feature type="binding site" evidence="6">
    <location>
        <position position="57"/>
    </location>
    <ligand>
        <name>Na(+)</name>
        <dbReference type="ChEBI" id="CHEBI:29101"/>
        <label>1</label>
    </ligand>
</feature>
<evidence type="ECO:0000256" key="8">
    <source>
        <dbReference type="RuleBase" id="RU003732"/>
    </source>
</evidence>
<comment type="subcellular location">
    <subcellularLocation>
        <location evidence="1">Membrane</location>
        <topology evidence="1">Multi-pass membrane protein</topology>
    </subcellularLocation>
</comment>
<dbReference type="GO" id="GO:0046872">
    <property type="term" value="F:metal ion binding"/>
    <property type="evidence" value="ECO:0007669"/>
    <property type="project" value="UniProtKB-KW"/>
</dbReference>
<dbReference type="InterPro" id="IPR000175">
    <property type="entry name" value="Na/ntran_symport"/>
</dbReference>
<feature type="transmembrane region" description="Helical" evidence="9">
    <location>
        <begin position="112"/>
        <end position="143"/>
    </location>
</feature>
<evidence type="ECO:0000256" key="5">
    <source>
        <dbReference type="ARBA" id="ARBA00023136"/>
    </source>
</evidence>
<dbReference type="PROSITE" id="PS50267">
    <property type="entry name" value="NA_NEUROTRAN_SYMP_3"/>
    <property type="match status" value="1"/>
</dbReference>
<dbReference type="PROSITE" id="PS00610">
    <property type="entry name" value="NA_NEUROTRAN_SYMP_1"/>
    <property type="match status" value="1"/>
</dbReference>
<proteinExistence type="inferred from homology"/>
<keyword evidence="2 8" id="KW-0813">Transport</keyword>
<evidence type="ECO:0000256" key="9">
    <source>
        <dbReference type="SAM" id="Phobius"/>
    </source>
</evidence>
<dbReference type="GO" id="GO:1901235">
    <property type="term" value="F:(R)-carnitine transmembrane transporter activity"/>
    <property type="evidence" value="ECO:0007669"/>
    <property type="project" value="TreeGrafter"/>
</dbReference>
<keyword evidence="5 9" id="KW-0472">Membrane</keyword>
<feature type="binding site" evidence="6">
    <location>
        <position position="52"/>
    </location>
    <ligand>
        <name>Na(+)</name>
        <dbReference type="ChEBI" id="CHEBI:29101"/>
        <label>1</label>
    </ligand>
</feature>
<feature type="binding site" evidence="6">
    <location>
        <position position="50"/>
    </location>
    <ligand>
        <name>Na(+)</name>
        <dbReference type="ChEBI" id="CHEBI:29101"/>
        <label>1</label>
    </ligand>
</feature>
<dbReference type="Proteomes" id="UP001488805">
    <property type="component" value="Unassembled WGS sequence"/>
</dbReference>
<keyword evidence="6" id="KW-0915">Sodium</keyword>
<comment type="similarity">
    <text evidence="8">Belongs to the sodium:neurotransmitter symporter (SNF) (TC 2.A.22) family.</text>
</comment>
<evidence type="ECO:0000313" key="11">
    <source>
        <dbReference type="Proteomes" id="UP001488805"/>
    </source>
</evidence>
<dbReference type="GO" id="GO:0015374">
    <property type="term" value="F:neutral, basic amino acid:sodium:chloride symporter activity"/>
    <property type="evidence" value="ECO:0007669"/>
    <property type="project" value="TreeGrafter"/>
</dbReference>
<accession>A0AAW1F308</accession>
<evidence type="ECO:0000256" key="6">
    <source>
        <dbReference type="PIRSR" id="PIRSR600175-1"/>
    </source>
</evidence>
<keyword evidence="6" id="KW-0479">Metal-binding</keyword>
<feature type="transmembrane region" description="Helical" evidence="9">
    <location>
        <begin position="511"/>
        <end position="534"/>
    </location>
</feature>
<feature type="binding site" evidence="6">
    <location>
        <position position="310"/>
    </location>
    <ligand>
        <name>Na(+)</name>
        <dbReference type="ChEBI" id="CHEBI:29101"/>
        <label>1</label>
    </ligand>
</feature>
<dbReference type="AlphaFoldDB" id="A0AAW1F308"/>
<feature type="binding site" evidence="6">
    <location>
        <position position="410"/>
    </location>
    <ligand>
        <name>Na(+)</name>
        <dbReference type="ChEBI" id="CHEBI:29101"/>
        <label>1</label>
    </ligand>
</feature>
<feature type="transmembrane region" description="Helical" evidence="9">
    <location>
        <begin position="307"/>
        <end position="324"/>
    </location>
</feature>
<keyword evidence="4 9" id="KW-1133">Transmembrane helix</keyword>
<dbReference type="PANTHER" id="PTHR11616">
    <property type="entry name" value="SODIUM/CHLORIDE DEPENDENT TRANSPORTER"/>
    <property type="match status" value="1"/>
</dbReference>
<evidence type="ECO:0000256" key="2">
    <source>
        <dbReference type="ARBA" id="ARBA00022448"/>
    </source>
</evidence>
<evidence type="ECO:0000256" key="4">
    <source>
        <dbReference type="ARBA" id="ARBA00022989"/>
    </source>
</evidence>
<keyword evidence="8" id="KW-0769">Symport</keyword>
<keyword evidence="11" id="KW-1185">Reference proteome</keyword>
<dbReference type="EMBL" id="JBCEZU010000111">
    <property type="protein sequence ID" value="KAK9529220.1"/>
    <property type="molecule type" value="Genomic_DNA"/>
</dbReference>
<feature type="binding site" evidence="6">
    <location>
        <position position="411"/>
    </location>
    <ligand>
        <name>Na(+)</name>
        <dbReference type="ChEBI" id="CHEBI:29101"/>
        <label>1</label>
    </ligand>
</feature>
<dbReference type="GO" id="GO:0015657">
    <property type="term" value="F:branched-chain amino acid:sodium symporter activity"/>
    <property type="evidence" value="ECO:0007669"/>
    <property type="project" value="TreeGrafter"/>
</dbReference>
<dbReference type="Pfam" id="PF00209">
    <property type="entry name" value="SNF"/>
    <property type="match status" value="1"/>
</dbReference>
<feature type="binding site" evidence="6">
    <location>
        <position position="53"/>
    </location>
    <ligand>
        <name>Na(+)</name>
        <dbReference type="ChEBI" id="CHEBI:29101"/>
        <label>1</label>
    </ligand>
</feature>
<comment type="caution">
    <text evidence="10">The sequence shown here is derived from an EMBL/GenBank/DDBJ whole genome shotgun (WGS) entry which is preliminary data.</text>
</comment>
<feature type="transmembrane region" description="Helical" evidence="9">
    <location>
        <begin position="395"/>
        <end position="424"/>
    </location>
</feature>
<feature type="transmembrane region" description="Helical" evidence="9">
    <location>
        <begin position="252"/>
        <end position="269"/>
    </location>
</feature>
<feature type="disulfide bond" evidence="7">
    <location>
        <begin position="155"/>
        <end position="163"/>
    </location>
</feature>
<keyword evidence="7" id="KW-1015">Disulfide bond</keyword>
<dbReference type="PROSITE" id="PS00754">
    <property type="entry name" value="NA_NEUROTRAN_SYMP_2"/>
    <property type="match status" value="1"/>
</dbReference>
<feature type="transmembrane region" description="Helical" evidence="9">
    <location>
        <begin position="546"/>
        <end position="574"/>
    </location>
</feature>